<evidence type="ECO:0000259" key="4">
    <source>
        <dbReference type="Pfam" id="PF01258"/>
    </source>
</evidence>
<feature type="domain" description="Zinc finger DksA/TraR C4-type" evidence="4">
    <location>
        <begin position="185"/>
        <end position="221"/>
    </location>
</feature>
<dbReference type="KEGG" id="dae:Dtox_1669"/>
<dbReference type="SUPFAM" id="SSF143555">
    <property type="entry name" value="FwdE-like"/>
    <property type="match status" value="1"/>
</dbReference>
<reference evidence="6 7" key="1">
    <citation type="journal article" date="2009" name="Stand. Genomic Sci.">
        <title>Complete genome sequence of Desulfotomaculum acetoxidans type strain (5575).</title>
        <authorList>
            <person name="Spring S."/>
            <person name="Lapidus A."/>
            <person name="Schroder M."/>
            <person name="Gleim D."/>
            <person name="Sims D."/>
            <person name="Meincke L."/>
            <person name="Glavina Del Rio T."/>
            <person name="Tice H."/>
            <person name="Copeland A."/>
            <person name="Cheng J.F."/>
            <person name="Lucas S."/>
            <person name="Chen F."/>
            <person name="Nolan M."/>
            <person name="Bruce D."/>
            <person name="Goodwin L."/>
            <person name="Pitluck S."/>
            <person name="Ivanova N."/>
            <person name="Mavromatis K."/>
            <person name="Mikhailova N."/>
            <person name="Pati A."/>
            <person name="Chen A."/>
            <person name="Palaniappan K."/>
            <person name="Land M."/>
            <person name="Hauser L."/>
            <person name="Chang Y.J."/>
            <person name="Jeffries C.D."/>
            <person name="Chain P."/>
            <person name="Saunders E."/>
            <person name="Brettin T."/>
            <person name="Detter J.C."/>
            <person name="Goker M."/>
            <person name="Bristow J."/>
            <person name="Eisen J.A."/>
            <person name="Markowitz V."/>
            <person name="Hugenholtz P."/>
            <person name="Kyrpides N.C."/>
            <person name="Klenk H.P."/>
            <person name="Han C."/>
        </authorList>
    </citation>
    <scope>NUCLEOTIDE SEQUENCE [LARGE SCALE GENOMIC DNA]</scope>
    <source>
        <strain evidence="7">ATCC 49208 / DSM 771 / VKM B-1644</strain>
    </source>
</reference>
<evidence type="ECO:0000259" key="5">
    <source>
        <dbReference type="Pfam" id="PF02663"/>
    </source>
</evidence>
<sequence length="223" mass="24710">MLSLAVQIRGLLILKTEVNNMCMEKTDWERAVDFHGHSCPGLATGFRVAQIALSRLNEVRSPDEELVAIVENDACGIDAIMLLTGCTLGKGNLIYRDLGKQVYTFGSRSSGLALRVAVNSELLHNATPEVTALRTKVFGDTATEAEQEAFSQIQRQKIEQILNMPAEDFCNVEKIKFSLPGKARIFNSVKCQSCGEYVMEPRARVRNGEIVCMSCADEYSRGW</sequence>
<dbReference type="GO" id="GO:0008270">
    <property type="term" value="F:zinc ion binding"/>
    <property type="evidence" value="ECO:0007669"/>
    <property type="project" value="UniProtKB-KW"/>
</dbReference>
<dbReference type="HOGENOM" id="CLU_087508_0_0_9"/>
<evidence type="ECO:0000313" key="6">
    <source>
        <dbReference type="EMBL" id="ACV62526.1"/>
    </source>
</evidence>
<dbReference type="PIRSF" id="PIRSF006578">
    <property type="entry name" value="FwdE"/>
    <property type="match status" value="1"/>
</dbReference>
<dbReference type="Pfam" id="PF02663">
    <property type="entry name" value="FmdE"/>
    <property type="match status" value="1"/>
</dbReference>
<evidence type="ECO:0000256" key="1">
    <source>
        <dbReference type="ARBA" id="ARBA00022723"/>
    </source>
</evidence>
<keyword evidence="7" id="KW-1185">Reference proteome</keyword>
<feature type="domain" description="Formylmethanofuran dehydrogenase subunit E" evidence="5">
    <location>
        <begin position="34"/>
        <end position="170"/>
    </location>
</feature>
<keyword evidence="1" id="KW-0479">Metal-binding</keyword>
<evidence type="ECO:0000256" key="3">
    <source>
        <dbReference type="ARBA" id="ARBA00022833"/>
    </source>
</evidence>
<protein>
    <submittedName>
        <fullName evidence="6">Formylmethanofuran dehydrogenase subunit E region</fullName>
    </submittedName>
</protein>
<dbReference type="AlphaFoldDB" id="C8VWV0"/>
<evidence type="ECO:0000256" key="2">
    <source>
        <dbReference type="ARBA" id="ARBA00022771"/>
    </source>
</evidence>
<dbReference type="Proteomes" id="UP000002217">
    <property type="component" value="Chromosome"/>
</dbReference>
<evidence type="ECO:0000313" key="7">
    <source>
        <dbReference type="Proteomes" id="UP000002217"/>
    </source>
</evidence>
<keyword evidence="2" id="KW-0863">Zinc-finger</keyword>
<accession>C8VWV0</accession>
<dbReference type="InterPro" id="IPR053194">
    <property type="entry name" value="tRNA_methyltr_O"/>
</dbReference>
<dbReference type="Pfam" id="PF01258">
    <property type="entry name" value="zf-dskA_traR"/>
    <property type="match status" value="1"/>
</dbReference>
<keyword evidence="3" id="KW-0862">Zinc</keyword>
<dbReference type="EMBL" id="CP001720">
    <property type="protein sequence ID" value="ACV62526.1"/>
    <property type="molecule type" value="Genomic_DNA"/>
</dbReference>
<dbReference type="InterPro" id="IPR000962">
    <property type="entry name" value="Znf_DskA_TraR"/>
</dbReference>
<dbReference type="Gene3D" id="3.30.1330.130">
    <property type="match status" value="1"/>
</dbReference>
<organism evidence="6 7">
    <name type="scientific">Desulfofarcimen acetoxidans (strain ATCC 49208 / DSM 771 / KCTC 5769 / VKM B-1644 / 5575)</name>
    <name type="common">Desulfotomaculum acetoxidans</name>
    <dbReference type="NCBI Taxonomy" id="485916"/>
    <lineage>
        <taxon>Bacteria</taxon>
        <taxon>Bacillati</taxon>
        <taxon>Bacillota</taxon>
        <taxon>Clostridia</taxon>
        <taxon>Eubacteriales</taxon>
        <taxon>Peptococcaceae</taxon>
        <taxon>Desulfofarcimen</taxon>
    </lineage>
</organism>
<dbReference type="PANTHER" id="PTHR39418:SF1">
    <property type="entry name" value="DEHYDROGENASE"/>
    <property type="match status" value="1"/>
</dbReference>
<dbReference type="InterPro" id="IPR026328">
    <property type="entry name" value="FmdE"/>
</dbReference>
<gene>
    <name evidence="6" type="ordered locus">Dtox_1669</name>
</gene>
<dbReference type="InterPro" id="IPR003814">
    <property type="entry name" value="FmdEsu_dom"/>
</dbReference>
<name>C8VWV0_DESAS</name>
<proteinExistence type="predicted"/>
<dbReference type="STRING" id="485916.Dtox_1669"/>
<dbReference type="eggNOG" id="COG2191">
    <property type="taxonomic scope" value="Bacteria"/>
</dbReference>
<dbReference type="PANTHER" id="PTHR39418">
    <property type="entry name" value="DEHYDROGENASE-RELATED"/>
    <property type="match status" value="1"/>
</dbReference>